<organism evidence="2 3">
    <name type="scientific">Candidatus Electrothrix marina</name>
    <dbReference type="NCBI Taxonomy" id="1859130"/>
    <lineage>
        <taxon>Bacteria</taxon>
        <taxon>Pseudomonadati</taxon>
        <taxon>Thermodesulfobacteriota</taxon>
        <taxon>Desulfobulbia</taxon>
        <taxon>Desulfobulbales</taxon>
        <taxon>Desulfobulbaceae</taxon>
        <taxon>Candidatus Electrothrix</taxon>
    </lineage>
</organism>
<evidence type="ECO:0000313" key="2">
    <source>
        <dbReference type="EMBL" id="RWX51560.1"/>
    </source>
</evidence>
<name>A0A444JEP8_9BACT</name>
<dbReference type="EMBL" id="MTKS01000116">
    <property type="protein sequence ID" value="RWX51560.1"/>
    <property type="molecule type" value="Genomic_DNA"/>
</dbReference>
<sequence>MTNTEALKIIESLADGRCPMTGQILEGVYQQPDVIRALSVAARALERSERSDRRRETLPERTGKSWDTVEDQQVCEKFDTGKTVEEIAVIHQRTKGAIQSRLQRLGKIKL</sequence>
<feature type="region of interest" description="Disordered" evidence="1">
    <location>
        <begin position="46"/>
        <end position="65"/>
    </location>
</feature>
<dbReference type="Proteomes" id="UP000288892">
    <property type="component" value="Unassembled WGS sequence"/>
</dbReference>
<keyword evidence="3" id="KW-1185">Reference proteome</keyword>
<proteinExistence type="predicted"/>
<evidence type="ECO:0000313" key="3">
    <source>
        <dbReference type="Proteomes" id="UP000288892"/>
    </source>
</evidence>
<feature type="compositionally biased region" description="Basic and acidic residues" evidence="1">
    <location>
        <begin position="46"/>
        <end position="64"/>
    </location>
</feature>
<protein>
    <submittedName>
        <fullName evidence="2">Uncharacterized protein</fullName>
    </submittedName>
</protein>
<gene>
    <name evidence="2" type="ORF">VU01_11164</name>
</gene>
<comment type="caution">
    <text evidence="2">The sequence shown here is derived from an EMBL/GenBank/DDBJ whole genome shotgun (WGS) entry which is preliminary data.</text>
</comment>
<reference evidence="2 3" key="1">
    <citation type="submission" date="2017-01" db="EMBL/GenBank/DDBJ databases">
        <title>The cable genome- insights into the physiology and evolution of filamentous bacteria capable of sulfide oxidation via long distance electron transfer.</title>
        <authorList>
            <person name="Schreiber L."/>
            <person name="Bjerg J.T."/>
            <person name="Boggild A."/>
            <person name="Van De Vossenberg J."/>
            <person name="Meysman F."/>
            <person name="Nielsen L.P."/>
            <person name="Schramm A."/>
            <person name="Kjeldsen K.U."/>
        </authorList>
    </citation>
    <scope>NUCLEOTIDE SEQUENCE [LARGE SCALE GENOMIC DNA]</scope>
    <source>
        <strain evidence="2">A5</strain>
    </source>
</reference>
<evidence type="ECO:0000256" key="1">
    <source>
        <dbReference type="SAM" id="MobiDB-lite"/>
    </source>
</evidence>
<accession>A0A444JEP8</accession>
<dbReference type="AlphaFoldDB" id="A0A444JEP8"/>